<evidence type="ECO:0000313" key="3">
    <source>
        <dbReference type="Proteomes" id="UP000194236"/>
    </source>
</evidence>
<evidence type="ECO:0000313" key="2">
    <source>
        <dbReference type="EMBL" id="OTF74506.1"/>
    </source>
</evidence>
<organism evidence="2 3">
    <name type="scientific">Euroglyphus maynei</name>
    <name type="common">Mayne's house dust mite</name>
    <dbReference type="NCBI Taxonomy" id="6958"/>
    <lineage>
        <taxon>Eukaryota</taxon>
        <taxon>Metazoa</taxon>
        <taxon>Ecdysozoa</taxon>
        <taxon>Arthropoda</taxon>
        <taxon>Chelicerata</taxon>
        <taxon>Arachnida</taxon>
        <taxon>Acari</taxon>
        <taxon>Acariformes</taxon>
        <taxon>Sarcoptiformes</taxon>
        <taxon>Astigmata</taxon>
        <taxon>Psoroptidia</taxon>
        <taxon>Analgoidea</taxon>
        <taxon>Pyroglyphidae</taxon>
        <taxon>Pyroglyphinae</taxon>
        <taxon>Euroglyphus</taxon>
    </lineage>
</organism>
<dbReference type="SUPFAM" id="SSF47802">
    <property type="entry name" value="DNA polymerase beta, N-terminal domain-like"/>
    <property type="match status" value="1"/>
</dbReference>
<proteinExistence type="predicted"/>
<dbReference type="InterPro" id="IPR010996">
    <property type="entry name" value="HHH_MUS81"/>
</dbReference>
<feature type="non-terminal residue" evidence="2">
    <location>
        <position position="102"/>
    </location>
</feature>
<accession>A0A1Y3B4I8</accession>
<evidence type="ECO:0000259" key="1">
    <source>
        <dbReference type="Pfam" id="PF14716"/>
    </source>
</evidence>
<dbReference type="Proteomes" id="UP000194236">
    <property type="component" value="Unassembled WGS sequence"/>
</dbReference>
<reference evidence="2 3" key="1">
    <citation type="submission" date="2017-03" db="EMBL/GenBank/DDBJ databases">
        <title>Genome Survey of Euroglyphus maynei.</title>
        <authorList>
            <person name="Arlian L.G."/>
            <person name="Morgan M.S."/>
            <person name="Rider S.D."/>
        </authorList>
    </citation>
    <scope>NUCLEOTIDE SEQUENCE [LARGE SCALE GENOMIC DNA]</scope>
    <source>
        <strain evidence="2">Arlian Lab</strain>
        <tissue evidence="2">Whole body</tissue>
    </source>
</reference>
<sequence length="102" mass="11424">MALKTLREHPEPLRSGEDCKKLKNFGAKICEKIDKEFAKLNNCGDRLPKKSAVSNSQLNSPQRAISDILPIAVRAKRPLMHTPKQSTNVFTKDSPQVKVIKT</sequence>
<dbReference type="Pfam" id="PF14716">
    <property type="entry name" value="HHH_8"/>
    <property type="match status" value="1"/>
</dbReference>
<name>A0A1Y3B4I8_EURMA</name>
<comment type="caution">
    <text evidence="2">The sequence shown here is derived from an EMBL/GenBank/DDBJ whole genome shotgun (WGS) entry which is preliminary data.</text>
</comment>
<dbReference type="OrthoDB" id="5963188at2759"/>
<protein>
    <recommendedName>
        <fullName evidence="1">Crossover junction endonuclease MUS81-like HHH domain-containing protein</fullName>
    </recommendedName>
</protein>
<feature type="domain" description="Crossover junction endonuclease MUS81-like HHH" evidence="1">
    <location>
        <begin position="2"/>
        <end position="36"/>
    </location>
</feature>
<dbReference type="EMBL" id="MUJZ01046716">
    <property type="protein sequence ID" value="OTF74506.1"/>
    <property type="molecule type" value="Genomic_DNA"/>
</dbReference>
<gene>
    <name evidence="2" type="ORF">BLA29_013494</name>
</gene>
<dbReference type="AlphaFoldDB" id="A0A1Y3B4I8"/>
<keyword evidence="3" id="KW-1185">Reference proteome</keyword>
<dbReference type="Gene3D" id="1.10.150.110">
    <property type="entry name" value="DNA polymerase beta, N-terminal domain-like"/>
    <property type="match status" value="1"/>
</dbReference>
<dbReference type="InterPro" id="IPR027421">
    <property type="entry name" value="DNA_pol_lamdba_lyase_dom_sf"/>
</dbReference>